<dbReference type="PIRSF" id="PIRSF032178">
    <property type="entry name" value="UCP032178"/>
    <property type="match status" value="1"/>
</dbReference>
<dbReference type="PANTHER" id="PTHR35791">
    <property type="entry name" value="UPF0754 MEMBRANE PROTEIN YHEB"/>
    <property type="match status" value="1"/>
</dbReference>
<evidence type="ECO:0000256" key="4">
    <source>
        <dbReference type="ARBA" id="ARBA00022989"/>
    </source>
</evidence>
<feature type="transmembrane region" description="Helical" evidence="6">
    <location>
        <begin position="6"/>
        <end position="26"/>
    </location>
</feature>
<keyword evidence="3 6" id="KW-0812">Transmembrane</keyword>
<dbReference type="GO" id="GO:0005886">
    <property type="term" value="C:plasma membrane"/>
    <property type="evidence" value="ECO:0007669"/>
    <property type="project" value="UniProtKB-SubCell"/>
</dbReference>
<dbReference type="InterPro" id="IPR007383">
    <property type="entry name" value="DUF445"/>
</dbReference>
<gene>
    <name evidence="7" type="ORF">IC621_24565</name>
</gene>
<keyword evidence="8" id="KW-1185">Reference proteome</keyword>
<dbReference type="AlphaFoldDB" id="A0A926NKC0"/>
<evidence type="ECO:0000256" key="1">
    <source>
        <dbReference type="ARBA" id="ARBA00004236"/>
    </source>
</evidence>
<dbReference type="Pfam" id="PF04286">
    <property type="entry name" value="DUF445"/>
    <property type="match status" value="1"/>
</dbReference>
<proteinExistence type="inferred from homology"/>
<evidence type="ECO:0000313" key="8">
    <source>
        <dbReference type="Proteomes" id="UP000626844"/>
    </source>
</evidence>
<evidence type="ECO:0000256" key="3">
    <source>
        <dbReference type="ARBA" id="ARBA00022692"/>
    </source>
</evidence>
<keyword evidence="5 6" id="KW-0472">Membrane</keyword>
<evidence type="ECO:0000256" key="2">
    <source>
        <dbReference type="ARBA" id="ARBA00008053"/>
    </source>
</evidence>
<comment type="caution">
    <text evidence="7">The sequence shown here is derived from an EMBL/GenBank/DDBJ whole genome shotgun (WGS) entry which is preliminary data.</text>
</comment>
<dbReference type="EMBL" id="JACXAI010000052">
    <property type="protein sequence ID" value="MBD1383364.1"/>
    <property type="molecule type" value="Genomic_DNA"/>
</dbReference>
<protein>
    <submittedName>
        <fullName evidence="7">DUF445 domain-containing protein</fullName>
    </submittedName>
</protein>
<dbReference type="RefSeq" id="WP_191162462.1">
    <property type="nucleotide sequence ID" value="NZ_JACXAI010000052.1"/>
</dbReference>
<keyword evidence="4 6" id="KW-1133">Transmembrane helix</keyword>
<feature type="transmembrane region" description="Helical" evidence="6">
    <location>
        <begin position="355"/>
        <end position="376"/>
    </location>
</feature>
<dbReference type="Proteomes" id="UP000626844">
    <property type="component" value="Unassembled WGS sequence"/>
</dbReference>
<comment type="subcellular location">
    <subcellularLocation>
        <location evidence="1">Cell membrane</location>
    </subcellularLocation>
</comment>
<dbReference type="InterPro" id="IPR016991">
    <property type="entry name" value="UCP032178"/>
</dbReference>
<evidence type="ECO:0000256" key="5">
    <source>
        <dbReference type="ARBA" id="ARBA00023136"/>
    </source>
</evidence>
<dbReference type="PANTHER" id="PTHR35791:SF1">
    <property type="entry name" value="UPF0754 MEMBRANE PROTEIN YHEB"/>
    <property type="match status" value="1"/>
</dbReference>
<evidence type="ECO:0000256" key="6">
    <source>
        <dbReference type="SAM" id="Phobius"/>
    </source>
</evidence>
<name>A0A926NKC0_9BACI</name>
<sequence>MNWFVTIVFMVVIGAAIGGITNHLAIKMLFRPYKPIYIGGKRVPFTPGLIPRRREELAEQLGKTVVNHLLTPEGIRNKLRNQFFKSQILEWSLLELEKWVSSDKTILEIAEKNEIANLDERLEKQFGNIFDTKVQTFLEENRTKQFHDLLPEKFRNELDAKIPIISRFIVERAIEYFESLEGRRKLRKMIDDFLETRGMLGNMVQMFLGNSSLFEKVQPEVIKFLNNQETERLLRELIEKEWIKLQDKKVADLEEIIRLQEWLPTVRQAVIKQLDIKGALSKPISKYLKKYEQQLREVIVPKAVDKILLYLEGKLEFLFSKMNLDEVVKEQVESFPVARLEEIVLGISKREFKMITYLGALLGGLIGAVQGIIVLLL</sequence>
<reference evidence="7" key="1">
    <citation type="submission" date="2020-09" db="EMBL/GenBank/DDBJ databases">
        <title>A novel bacterium of genus Bacillus, isolated from South China Sea.</title>
        <authorList>
            <person name="Huang H."/>
            <person name="Mo K."/>
            <person name="Hu Y."/>
        </authorList>
    </citation>
    <scope>NUCLEOTIDE SEQUENCE</scope>
    <source>
        <strain evidence="7">IB182487</strain>
    </source>
</reference>
<evidence type="ECO:0000313" key="7">
    <source>
        <dbReference type="EMBL" id="MBD1383364.1"/>
    </source>
</evidence>
<comment type="similarity">
    <text evidence="2">Belongs to the UPF0754 family.</text>
</comment>
<accession>A0A926NKC0</accession>
<organism evidence="7 8">
    <name type="scientific">Metabacillus arenae</name>
    <dbReference type="NCBI Taxonomy" id="2771434"/>
    <lineage>
        <taxon>Bacteria</taxon>
        <taxon>Bacillati</taxon>
        <taxon>Bacillota</taxon>
        <taxon>Bacilli</taxon>
        <taxon>Bacillales</taxon>
        <taxon>Bacillaceae</taxon>
        <taxon>Metabacillus</taxon>
    </lineage>
</organism>